<dbReference type="InterPro" id="IPR049449">
    <property type="entry name" value="TesB_ACOT8-like_N"/>
</dbReference>
<comment type="similarity">
    <text evidence="1">Belongs to the C/M/P thioester hydrolase family.</text>
</comment>
<dbReference type="InterPro" id="IPR003703">
    <property type="entry name" value="Acyl_CoA_thio"/>
</dbReference>
<dbReference type="Pfam" id="PF13622">
    <property type="entry name" value="4HBT_3"/>
    <property type="match status" value="1"/>
</dbReference>
<dbReference type="SUPFAM" id="SSF54637">
    <property type="entry name" value="Thioesterase/thiol ester dehydrase-isomerase"/>
    <property type="match status" value="2"/>
</dbReference>
<protein>
    <submittedName>
        <fullName evidence="5">Unannotated protein</fullName>
    </submittedName>
</protein>
<gene>
    <name evidence="5" type="ORF">UFOPK3609_02205</name>
</gene>
<reference evidence="5" key="1">
    <citation type="submission" date="2020-05" db="EMBL/GenBank/DDBJ databases">
        <authorList>
            <person name="Chiriac C."/>
            <person name="Salcher M."/>
            <person name="Ghai R."/>
            <person name="Kavagutti S V."/>
        </authorList>
    </citation>
    <scope>NUCLEOTIDE SEQUENCE</scope>
</reference>
<dbReference type="GO" id="GO:0006637">
    <property type="term" value="P:acyl-CoA metabolic process"/>
    <property type="evidence" value="ECO:0007669"/>
    <property type="project" value="InterPro"/>
</dbReference>
<evidence type="ECO:0000259" key="4">
    <source>
        <dbReference type="Pfam" id="PF20789"/>
    </source>
</evidence>
<sequence>MPPTTRTLVVGPCTGAERQHGMTGKLPAAELLEVLDLEERSTDLYVGRTPSSPLQRVFGGQVAAQALTAATRTVPDGRGVHSLHSYFLRPGDPHEELRYEVDRIREGRSFSTRRVVGRQTRKGEDVAVFALTADFTAGEAPVVEHSLPMPQVPPAESLPGIDEVSAAHPGRATGARAFARVVEQRFLEDPFDPAPKTPPHTQSHTWFRVTGRLPDDPGVHAAALTFVSDLTLLSAGLARIGGGWGGEHVGASLDHAVWFHRPVRADRWFLYETDSPAAASGRAMNLGQIWAADGTHVATVAQEGLIRSLDG</sequence>
<dbReference type="CDD" id="cd03444">
    <property type="entry name" value="Thioesterase_II_repeat1"/>
    <property type="match status" value="1"/>
</dbReference>
<evidence type="ECO:0000256" key="2">
    <source>
        <dbReference type="ARBA" id="ARBA00022801"/>
    </source>
</evidence>
<dbReference type="GO" id="GO:0047617">
    <property type="term" value="F:fatty acyl-CoA hydrolase activity"/>
    <property type="evidence" value="ECO:0007669"/>
    <property type="project" value="InterPro"/>
</dbReference>
<dbReference type="Pfam" id="PF20789">
    <property type="entry name" value="4HBT_3C"/>
    <property type="match status" value="1"/>
</dbReference>
<dbReference type="PANTHER" id="PTHR11066:SF34">
    <property type="entry name" value="ACYL-COENZYME A THIOESTERASE 8"/>
    <property type="match status" value="1"/>
</dbReference>
<dbReference type="AlphaFoldDB" id="A0A6J7IZT2"/>
<name>A0A6J7IZT2_9ZZZZ</name>
<dbReference type="InterPro" id="IPR029069">
    <property type="entry name" value="HotDog_dom_sf"/>
</dbReference>
<dbReference type="PANTHER" id="PTHR11066">
    <property type="entry name" value="ACYL-COA THIOESTERASE"/>
    <property type="match status" value="1"/>
</dbReference>
<accession>A0A6J7IZT2</accession>
<keyword evidence="2" id="KW-0378">Hydrolase</keyword>
<proteinExistence type="inferred from homology"/>
<evidence type="ECO:0000313" key="5">
    <source>
        <dbReference type="EMBL" id="CAB4935864.1"/>
    </source>
</evidence>
<evidence type="ECO:0000256" key="1">
    <source>
        <dbReference type="ARBA" id="ARBA00006538"/>
    </source>
</evidence>
<feature type="domain" description="Acyl-CoA thioesterase-like N-terminal HotDog" evidence="3">
    <location>
        <begin position="53"/>
        <end position="135"/>
    </location>
</feature>
<dbReference type="GO" id="GO:0005782">
    <property type="term" value="C:peroxisomal matrix"/>
    <property type="evidence" value="ECO:0007669"/>
    <property type="project" value="UniProtKB-SubCell"/>
</dbReference>
<dbReference type="GO" id="GO:0009062">
    <property type="term" value="P:fatty acid catabolic process"/>
    <property type="evidence" value="ECO:0007669"/>
    <property type="project" value="TreeGrafter"/>
</dbReference>
<organism evidence="5">
    <name type="scientific">freshwater metagenome</name>
    <dbReference type="NCBI Taxonomy" id="449393"/>
    <lineage>
        <taxon>unclassified sequences</taxon>
        <taxon>metagenomes</taxon>
        <taxon>ecological metagenomes</taxon>
    </lineage>
</organism>
<dbReference type="InterPro" id="IPR042171">
    <property type="entry name" value="Acyl-CoA_hotdog"/>
</dbReference>
<evidence type="ECO:0000259" key="3">
    <source>
        <dbReference type="Pfam" id="PF13622"/>
    </source>
</evidence>
<feature type="domain" description="Acyl-CoA thioesterase-like C-terminal" evidence="4">
    <location>
        <begin position="170"/>
        <end position="306"/>
    </location>
</feature>
<dbReference type="InterPro" id="IPR049450">
    <property type="entry name" value="ACOT8-like_C"/>
</dbReference>
<dbReference type="EMBL" id="CAFBMQ010000451">
    <property type="protein sequence ID" value="CAB4935864.1"/>
    <property type="molecule type" value="Genomic_DNA"/>
</dbReference>
<dbReference type="Gene3D" id="2.40.160.210">
    <property type="entry name" value="Acyl-CoA thioesterase, double hotdog domain"/>
    <property type="match status" value="1"/>
</dbReference>
<dbReference type="CDD" id="cd03445">
    <property type="entry name" value="Thioesterase_II_repeat2"/>
    <property type="match status" value="1"/>
</dbReference>